<evidence type="ECO:0000256" key="1">
    <source>
        <dbReference type="ARBA" id="ARBA00004141"/>
    </source>
</evidence>
<dbReference type="RefSeq" id="XP_047778138.1">
    <property type="nucleotide sequence ID" value="XM_047920698.1"/>
</dbReference>
<keyword evidence="2 5" id="KW-0812">Transmembrane</keyword>
<protein>
    <recommendedName>
        <fullName evidence="5">Copper transport protein</fullName>
    </recommendedName>
</protein>
<keyword evidence="3 5" id="KW-1133">Transmembrane helix</keyword>
<dbReference type="Pfam" id="PF04145">
    <property type="entry name" value="Ctr"/>
    <property type="match status" value="1"/>
</dbReference>
<sequence>MDSMMMMVPYLHFTGGDNLFFKTLAPSSHGAIAGACMVLVALAICERWFASVRSRLTVHWRQRALAIAANKDISERSATWTPTKEQDAADIEEVNVNSLSGKFAAPVFVIRRASRNIEPFILLHDLPRGILYALQAFLAYTLMLAVMTFQAAYSISIIVGLGLGEVLFGRLGAGDSHLLH</sequence>
<evidence type="ECO:0000256" key="3">
    <source>
        <dbReference type="ARBA" id="ARBA00022989"/>
    </source>
</evidence>
<dbReference type="Proteomes" id="UP000814176">
    <property type="component" value="Unassembled WGS sequence"/>
</dbReference>
<keyword evidence="5" id="KW-0406">Ion transport</keyword>
<dbReference type="InterPro" id="IPR007274">
    <property type="entry name" value="Cop_transporter"/>
</dbReference>
<proteinExistence type="inferred from homology"/>
<evidence type="ECO:0000256" key="5">
    <source>
        <dbReference type="RuleBase" id="RU367022"/>
    </source>
</evidence>
<comment type="similarity">
    <text evidence="5">Belongs to the copper transporter (Ctr) (TC 1.A.56) family. SLC31A subfamily.</text>
</comment>
<evidence type="ECO:0000313" key="6">
    <source>
        <dbReference type="EMBL" id="KAH9835761.1"/>
    </source>
</evidence>
<keyword evidence="7" id="KW-1185">Reference proteome</keyword>
<feature type="transmembrane region" description="Helical" evidence="5">
    <location>
        <begin position="20"/>
        <end position="45"/>
    </location>
</feature>
<organism evidence="6 7">
    <name type="scientific">Rhodofomes roseus</name>
    <dbReference type="NCBI Taxonomy" id="34475"/>
    <lineage>
        <taxon>Eukaryota</taxon>
        <taxon>Fungi</taxon>
        <taxon>Dikarya</taxon>
        <taxon>Basidiomycota</taxon>
        <taxon>Agaricomycotina</taxon>
        <taxon>Agaricomycetes</taxon>
        <taxon>Polyporales</taxon>
        <taxon>Rhodofomes</taxon>
    </lineage>
</organism>
<evidence type="ECO:0000313" key="7">
    <source>
        <dbReference type="Proteomes" id="UP000814176"/>
    </source>
</evidence>
<dbReference type="GeneID" id="72001430"/>
<accession>A0ABQ8KEC4</accession>
<reference evidence="6 7" key="1">
    <citation type="journal article" date="2021" name="Environ. Microbiol.">
        <title>Gene family expansions and transcriptome signatures uncover fungal adaptations to wood decay.</title>
        <authorList>
            <person name="Hage H."/>
            <person name="Miyauchi S."/>
            <person name="Viragh M."/>
            <person name="Drula E."/>
            <person name="Min B."/>
            <person name="Chaduli D."/>
            <person name="Navarro D."/>
            <person name="Favel A."/>
            <person name="Norest M."/>
            <person name="Lesage-Meessen L."/>
            <person name="Balint B."/>
            <person name="Merenyi Z."/>
            <person name="de Eugenio L."/>
            <person name="Morin E."/>
            <person name="Martinez A.T."/>
            <person name="Baldrian P."/>
            <person name="Stursova M."/>
            <person name="Martinez M.J."/>
            <person name="Novotny C."/>
            <person name="Magnuson J.K."/>
            <person name="Spatafora J.W."/>
            <person name="Maurice S."/>
            <person name="Pangilinan J."/>
            <person name="Andreopoulos W."/>
            <person name="LaButti K."/>
            <person name="Hundley H."/>
            <person name="Na H."/>
            <person name="Kuo A."/>
            <person name="Barry K."/>
            <person name="Lipzen A."/>
            <person name="Henrissat B."/>
            <person name="Riley R."/>
            <person name="Ahrendt S."/>
            <person name="Nagy L.G."/>
            <person name="Grigoriev I.V."/>
            <person name="Martin F."/>
            <person name="Rosso M.N."/>
        </authorList>
    </citation>
    <scope>NUCLEOTIDE SEQUENCE [LARGE SCALE GENOMIC DNA]</scope>
    <source>
        <strain evidence="6 7">CIRM-BRFM 1785</strain>
    </source>
</reference>
<keyword evidence="5" id="KW-0186">Copper</keyword>
<evidence type="ECO:0000256" key="4">
    <source>
        <dbReference type="ARBA" id="ARBA00023136"/>
    </source>
</evidence>
<dbReference type="EMBL" id="JADCUA010000012">
    <property type="protein sequence ID" value="KAH9835761.1"/>
    <property type="molecule type" value="Genomic_DNA"/>
</dbReference>
<comment type="caution">
    <text evidence="6">The sequence shown here is derived from an EMBL/GenBank/DDBJ whole genome shotgun (WGS) entry which is preliminary data.</text>
</comment>
<keyword evidence="4 5" id="KW-0472">Membrane</keyword>
<keyword evidence="5" id="KW-0813">Transport</keyword>
<dbReference type="PANTHER" id="PTHR12483:SF27">
    <property type="entry name" value="COPPER TRANSPORT PROTEIN CTR1"/>
    <property type="match status" value="1"/>
</dbReference>
<keyword evidence="5" id="KW-0187">Copper transport</keyword>
<comment type="subcellular location">
    <subcellularLocation>
        <location evidence="1 5">Membrane</location>
        <topology evidence="1 5">Multi-pass membrane protein</topology>
    </subcellularLocation>
</comment>
<name>A0ABQ8KEC4_9APHY</name>
<gene>
    <name evidence="6" type="ORF">C8Q71DRAFT_709670</name>
</gene>
<evidence type="ECO:0000256" key="2">
    <source>
        <dbReference type="ARBA" id="ARBA00022692"/>
    </source>
</evidence>
<dbReference type="PANTHER" id="PTHR12483">
    <property type="entry name" value="SOLUTE CARRIER FAMILY 31 COPPER TRANSPORTERS"/>
    <property type="match status" value="1"/>
</dbReference>